<evidence type="ECO:0000256" key="2">
    <source>
        <dbReference type="ARBA" id="ARBA00022679"/>
    </source>
</evidence>
<comment type="function">
    <text evidence="6 7">Catalyzes the reversible transfer of the terminal phosphate of ATP to form a long-chain polyphosphate (polyP).</text>
</comment>
<dbReference type="EMBL" id="CP032489">
    <property type="protein sequence ID" value="AYD46879.1"/>
    <property type="molecule type" value="Genomic_DNA"/>
</dbReference>
<evidence type="ECO:0000313" key="13">
    <source>
        <dbReference type="Proteomes" id="UP000266118"/>
    </source>
</evidence>
<keyword evidence="6" id="KW-0479">Metal-binding</keyword>
<organism evidence="12 13">
    <name type="scientific">Arachidicoccus soli</name>
    <dbReference type="NCBI Taxonomy" id="2341117"/>
    <lineage>
        <taxon>Bacteria</taxon>
        <taxon>Pseudomonadati</taxon>
        <taxon>Bacteroidota</taxon>
        <taxon>Chitinophagia</taxon>
        <taxon>Chitinophagales</taxon>
        <taxon>Chitinophagaceae</taxon>
        <taxon>Arachidicoccus</taxon>
    </lineage>
</organism>
<protein>
    <recommendedName>
        <fullName evidence="6 7">Polyphosphate kinase</fullName>
        <ecNumber evidence="6 7">2.7.4.1</ecNumber>
    </recommendedName>
    <alternativeName>
        <fullName evidence="6">ATP-polyphosphate phosphotransferase</fullName>
    </alternativeName>
    <alternativeName>
        <fullName evidence="6">Polyphosphoric acid kinase</fullName>
    </alternativeName>
</protein>
<dbReference type="KEGG" id="ark:D6B99_04170"/>
<keyword evidence="4 6" id="KW-0418">Kinase</keyword>
<dbReference type="SUPFAM" id="SSF56024">
    <property type="entry name" value="Phospholipase D/nuclease"/>
    <property type="match status" value="2"/>
</dbReference>
<feature type="binding site" evidence="6">
    <location>
        <position position="567"/>
    </location>
    <ligand>
        <name>ATP</name>
        <dbReference type="ChEBI" id="CHEBI:30616"/>
    </ligand>
</feature>
<keyword evidence="6" id="KW-0460">Magnesium</keyword>
<dbReference type="InterPro" id="IPR025200">
    <property type="entry name" value="PPK_C_dom2"/>
</dbReference>
<evidence type="ECO:0000256" key="4">
    <source>
        <dbReference type="ARBA" id="ARBA00022777"/>
    </source>
</evidence>
<reference evidence="12 13" key="1">
    <citation type="submission" date="2018-09" db="EMBL/GenBank/DDBJ databases">
        <title>Arachidicoccus sp. nov., a bacterium isolated from soil.</title>
        <authorList>
            <person name="Weon H.-Y."/>
            <person name="Kwon S.-W."/>
            <person name="Lee S.A."/>
        </authorList>
    </citation>
    <scope>NUCLEOTIDE SEQUENCE [LARGE SCALE GENOMIC DNA]</scope>
    <source>
        <strain evidence="12 13">KIS59-12</strain>
    </source>
</reference>
<dbReference type="OrthoDB" id="9761456at2"/>
<comment type="catalytic activity">
    <reaction evidence="6 7">
        <text>[phosphate](n) + ATP = [phosphate](n+1) + ADP</text>
        <dbReference type="Rhea" id="RHEA:19573"/>
        <dbReference type="Rhea" id="RHEA-COMP:9859"/>
        <dbReference type="Rhea" id="RHEA-COMP:14280"/>
        <dbReference type="ChEBI" id="CHEBI:16838"/>
        <dbReference type="ChEBI" id="CHEBI:30616"/>
        <dbReference type="ChEBI" id="CHEBI:456216"/>
        <dbReference type="EC" id="2.7.4.1"/>
    </reaction>
</comment>
<dbReference type="Pfam" id="PF02503">
    <property type="entry name" value="PP_kinase"/>
    <property type="match status" value="1"/>
</dbReference>
<comment type="similarity">
    <text evidence="6 7">Belongs to the polyphosphate kinase 1 (PPK1) family.</text>
</comment>
<dbReference type="AlphaFoldDB" id="A0A386HML8"/>
<dbReference type="InterPro" id="IPR036830">
    <property type="entry name" value="PP_kinase_middle_dom_sf"/>
</dbReference>
<dbReference type="HAMAP" id="MF_00347">
    <property type="entry name" value="Polyphosphate_kinase"/>
    <property type="match status" value="1"/>
</dbReference>
<dbReference type="InterPro" id="IPR041108">
    <property type="entry name" value="PP_kinase_C_1"/>
</dbReference>
<gene>
    <name evidence="12" type="primary">ppk1</name>
    <name evidence="6" type="synonym">ppk</name>
    <name evidence="12" type="ORF">D6B99_04170</name>
</gene>
<dbReference type="PANTHER" id="PTHR30218">
    <property type="entry name" value="POLYPHOSPHATE KINASE"/>
    <property type="match status" value="1"/>
</dbReference>
<dbReference type="Pfam" id="PF13090">
    <property type="entry name" value="PP_kinase_C"/>
    <property type="match status" value="1"/>
</dbReference>
<dbReference type="PANTHER" id="PTHR30218:SF0">
    <property type="entry name" value="POLYPHOSPHATE KINASE"/>
    <property type="match status" value="1"/>
</dbReference>
<feature type="domain" description="Polyphosphate kinase middle" evidence="8">
    <location>
        <begin position="121"/>
        <end position="304"/>
    </location>
</feature>
<proteinExistence type="inferred from homology"/>
<dbReference type="PIRSF" id="PIRSF015589">
    <property type="entry name" value="PP_kinase"/>
    <property type="match status" value="1"/>
</dbReference>
<evidence type="ECO:0000256" key="6">
    <source>
        <dbReference type="HAMAP-Rule" id="MF_00347"/>
    </source>
</evidence>
<dbReference type="NCBIfam" id="TIGR03705">
    <property type="entry name" value="poly_P_kin"/>
    <property type="match status" value="1"/>
</dbReference>
<evidence type="ECO:0000259" key="10">
    <source>
        <dbReference type="Pfam" id="PF13090"/>
    </source>
</evidence>
<dbReference type="Pfam" id="PF17941">
    <property type="entry name" value="PP_kinase_C_1"/>
    <property type="match status" value="1"/>
</dbReference>
<keyword evidence="5 6" id="KW-0067">ATP-binding</keyword>
<dbReference type="Gene3D" id="3.30.870.10">
    <property type="entry name" value="Endonuclease Chain A"/>
    <property type="match status" value="2"/>
</dbReference>
<name>A0A386HML8_9BACT</name>
<evidence type="ECO:0000313" key="12">
    <source>
        <dbReference type="EMBL" id="AYD46879.1"/>
    </source>
</evidence>
<evidence type="ECO:0000256" key="5">
    <source>
        <dbReference type="ARBA" id="ARBA00022840"/>
    </source>
</evidence>
<dbReference type="Pfam" id="PF13089">
    <property type="entry name" value="PP_kinase_N"/>
    <property type="match status" value="1"/>
</dbReference>
<evidence type="ECO:0000256" key="7">
    <source>
        <dbReference type="RuleBase" id="RU003800"/>
    </source>
</evidence>
<feature type="binding site" evidence="6">
    <location>
        <position position="373"/>
    </location>
    <ligand>
        <name>Mg(2+)</name>
        <dbReference type="ChEBI" id="CHEBI:18420"/>
    </ligand>
</feature>
<dbReference type="Gene3D" id="3.30.1840.10">
    <property type="entry name" value="Polyphosphate kinase middle domain"/>
    <property type="match status" value="1"/>
</dbReference>
<dbReference type="GO" id="GO:0006799">
    <property type="term" value="P:polyphosphate biosynthetic process"/>
    <property type="evidence" value="ECO:0007669"/>
    <property type="project" value="UniProtKB-UniRule"/>
</dbReference>
<dbReference type="GO" id="GO:0005524">
    <property type="term" value="F:ATP binding"/>
    <property type="evidence" value="ECO:0007669"/>
    <property type="project" value="UniProtKB-KW"/>
</dbReference>
<dbReference type="InterPro" id="IPR025198">
    <property type="entry name" value="PPK_N_dom"/>
</dbReference>
<sequence length="687" mass="80113">MKIIHTIPRDISWLSFNERVLQEANDEHVPLKERIKFLAIHSNNLEEFFRVRVAALRRMIALSDKKANFHFEENPQAILDQIQTIVLRQQNEFARIWNNILHEMNKEKIFIKNIHQLSAAQKKFVRKHFDEEVESNVIPLLIEDLPTLPYLRDKSLYLGVVMSKEKTFSKQKYALIEIPVHALGRFVILPSRRGEHHIILLEDIIRFNLPYIFSYFGYDHFDAHIFNVTKDAEFDIDNDVSTSLVQKIEKGIKNRRKGKAVRFSYDKEINAGLLEYLIRKLSLSHKDNIIPGGKIHNFRHFMDFPNVFPSKKTRTNISFIHPELKDRQRITEVILKKDILLSFPYHSFVSVIDLLREAAMDPDVRSIKISAYRLASNSKIINALINAVRNGKEVIVMMELRARFDEEANLEWKERLEEEGVKVLIGIPNMKVHAKICVIKKIHAKKIIQYGFIATGNLNEKTAKIYADHLLFTSNENILEDINSIFHFLSAAKIENFDALNKCKHLMVCPNNMRKDLLALIDHEIKEAKEKKEAEIIVKLNSLSDQLLIQKLYEAAAAGVTIKMIVRGIYCALNENKKFKKNIFAISIVDEYLEHARAFIFHHSGKERTFISSADWMLRNLDHRIEAAVEITDKKIKKELREIINIQLSDSVKARRLDNQLSNNYVHSDKAKKIRSQIEIYNYLLNK</sequence>
<keyword evidence="2 6" id="KW-0808">Transferase</keyword>
<evidence type="ECO:0000256" key="3">
    <source>
        <dbReference type="ARBA" id="ARBA00022741"/>
    </source>
</evidence>
<feature type="domain" description="Polyphosphate kinase N-terminal" evidence="9">
    <location>
        <begin position="7"/>
        <end position="111"/>
    </location>
</feature>
<dbReference type="InterPro" id="IPR036832">
    <property type="entry name" value="PPK_N_dom_sf"/>
</dbReference>
<feature type="domain" description="Polyphosphate kinase C-terminal" evidence="11">
    <location>
        <begin position="330"/>
        <end position="492"/>
    </location>
</feature>
<dbReference type="GO" id="GO:0046872">
    <property type="term" value="F:metal ion binding"/>
    <property type="evidence" value="ECO:0007669"/>
    <property type="project" value="UniProtKB-KW"/>
</dbReference>
<feature type="binding site" evidence="6">
    <location>
        <position position="44"/>
    </location>
    <ligand>
        <name>ATP</name>
        <dbReference type="ChEBI" id="CHEBI:30616"/>
    </ligand>
</feature>
<evidence type="ECO:0000259" key="11">
    <source>
        <dbReference type="Pfam" id="PF17941"/>
    </source>
</evidence>
<dbReference type="NCBIfam" id="NF003917">
    <property type="entry name" value="PRK05443.1-1"/>
    <property type="match status" value="1"/>
</dbReference>
<keyword evidence="13" id="KW-1185">Reference proteome</keyword>
<dbReference type="InterPro" id="IPR003414">
    <property type="entry name" value="PP_kinase"/>
</dbReference>
<dbReference type="Gene3D" id="1.20.58.310">
    <property type="entry name" value="Polyphosphate kinase N-terminal domain"/>
    <property type="match status" value="1"/>
</dbReference>
<keyword evidence="1 6" id="KW-0597">Phosphoprotein</keyword>
<dbReference type="SUPFAM" id="SSF143724">
    <property type="entry name" value="PHP14-like"/>
    <property type="match status" value="1"/>
</dbReference>
<dbReference type="GO" id="GO:0008976">
    <property type="term" value="F:polyphosphate kinase activity"/>
    <property type="evidence" value="ECO:0007669"/>
    <property type="project" value="UniProtKB-UniRule"/>
</dbReference>
<feature type="binding site" evidence="6">
    <location>
        <position position="403"/>
    </location>
    <ligand>
        <name>Mg(2+)</name>
        <dbReference type="ChEBI" id="CHEBI:18420"/>
    </ligand>
</feature>
<comment type="PTM">
    <text evidence="6 7">An intermediate of this reaction is the autophosphorylated ppk in which a phosphate is covalently linked to a histidine residue through a N-P bond.</text>
</comment>
<dbReference type="SUPFAM" id="SSF140356">
    <property type="entry name" value="PPK N-terminal domain-like"/>
    <property type="match status" value="1"/>
</dbReference>
<dbReference type="EC" id="2.7.4.1" evidence="6 7"/>
<dbReference type="InterPro" id="IPR024953">
    <property type="entry name" value="PP_kinase_middle"/>
</dbReference>
<keyword evidence="3 6" id="KW-0547">Nucleotide-binding</keyword>
<accession>A0A386HML8</accession>
<dbReference type="Proteomes" id="UP000266118">
    <property type="component" value="Chromosome"/>
</dbReference>
<evidence type="ECO:0000259" key="9">
    <source>
        <dbReference type="Pfam" id="PF13089"/>
    </source>
</evidence>
<comment type="cofactor">
    <cofactor evidence="6">
        <name>Mg(2+)</name>
        <dbReference type="ChEBI" id="CHEBI:18420"/>
    </cofactor>
</comment>
<feature type="binding site" evidence="6">
    <location>
        <position position="595"/>
    </location>
    <ligand>
        <name>ATP</name>
        <dbReference type="ChEBI" id="CHEBI:30616"/>
    </ligand>
</feature>
<evidence type="ECO:0000256" key="1">
    <source>
        <dbReference type="ARBA" id="ARBA00022553"/>
    </source>
</evidence>
<feature type="domain" description="Polyphosphate kinase C-terminal" evidence="10">
    <location>
        <begin position="506"/>
        <end position="677"/>
    </location>
</feature>
<evidence type="ECO:0000259" key="8">
    <source>
        <dbReference type="Pfam" id="PF02503"/>
    </source>
</evidence>
<feature type="active site" description="Phosphohistidine intermediate" evidence="6">
    <location>
        <position position="433"/>
    </location>
</feature>
<feature type="binding site" evidence="6">
    <location>
        <position position="466"/>
    </location>
    <ligand>
        <name>ATP</name>
        <dbReference type="ChEBI" id="CHEBI:30616"/>
    </ligand>
</feature>
<dbReference type="GO" id="GO:0009358">
    <property type="term" value="C:polyphosphate kinase complex"/>
    <property type="evidence" value="ECO:0007669"/>
    <property type="project" value="InterPro"/>
</dbReference>
<dbReference type="RefSeq" id="WP_119985400.1">
    <property type="nucleotide sequence ID" value="NZ_CP032489.1"/>
</dbReference>